<dbReference type="Gene3D" id="1.10.3210.10">
    <property type="entry name" value="Hypothetical protein af1432"/>
    <property type="match status" value="1"/>
</dbReference>
<accession>A0A317RGU6</accession>
<evidence type="ECO:0000259" key="1">
    <source>
        <dbReference type="PROSITE" id="PS51833"/>
    </source>
</evidence>
<comment type="caution">
    <text evidence="2">The sequence shown here is derived from an EMBL/GenBank/DDBJ whole genome shotgun (WGS) entry which is preliminary data.</text>
</comment>
<evidence type="ECO:0000313" key="3">
    <source>
        <dbReference type="Proteomes" id="UP000246483"/>
    </source>
</evidence>
<dbReference type="Pfam" id="PF08668">
    <property type="entry name" value="HDOD"/>
    <property type="match status" value="1"/>
</dbReference>
<dbReference type="PANTHER" id="PTHR33525:SF6">
    <property type="entry name" value="HDOD DOMAIN-CONTAINING PROTEIN"/>
    <property type="match status" value="1"/>
</dbReference>
<dbReference type="RefSeq" id="WP_019373028.1">
    <property type="nucleotide sequence ID" value="NZ_ALEE01000159.1"/>
</dbReference>
<dbReference type="PROSITE" id="PS51833">
    <property type="entry name" value="HDOD"/>
    <property type="match status" value="1"/>
</dbReference>
<evidence type="ECO:0000313" key="2">
    <source>
        <dbReference type="EMBL" id="PWW48987.1"/>
    </source>
</evidence>
<keyword evidence="3" id="KW-1185">Reference proteome</keyword>
<sequence length="274" mass="29681">MDPSSLLALPLALPSQPRVVALLMSELAPAEPNLRRVNQLFSGDPMLAGRLLEEANSPAHGAERCIGGVASALALLGVAQLRSLVGSARLGTASRSVPGIDLRQFWRYSLYSAKLSRSLAGLLRHDQQLAYTVGLLHGLGELVLHLADPPRIQSINTLMGPLDVRRARLEQHLLGFSYAELSAGLAQRWQLPEAAVDALRHHVTPLENPSYEPLAAVLHLAAWRARGRVTQRSERELAGSFPGEVAVVLGLDIDMVLQQDPIDWHVGPDDADSR</sequence>
<dbReference type="SUPFAM" id="SSF109604">
    <property type="entry name" value="HD-domain/PDEase-like"/>
    <property type="match status" value="1"/>
</dbReference>
<dbReference type="InterPro" id="IPR052340">
    <property type="entry name" value="RNase_Y/CdgJ"/>
</dbReference>
<protein>
    <submittedName>
        <fullName evidence="2">HD-like signal output (HDOD) protein</fullName>
    </submittedName>
</protein>
<dbReference type="OrthoDB" id="9770715at2"/>
<gene>
    <name evidence="2" type="ORF">DFR36_101498</name>
</gene>
<feature type="domain" description="HDOD" evidence="1">
    <location>
        <begin position="13"/>
        <end position="205"/>
    </location>
</feature>
<name>A0A317RGU6_9BURK</name>
<dbReference type="PANTHER" id="PTHR33525">
    <property type="match status" value="1"/>
</dbReference>
<organism evidence="2 3">
    <name type="scientific">Melaminivora alkalimesophila</name>
    <dbReference type="NCBI Taxonomy" id="1165852"/>
    <lineage>
        <taxon>Bacteria</taxon>
        <taxon>Pseudomonadati</taxon>
        <taxon>Pseudomonadota</taxon>
        <taxon>Betaproteobacteria</taxon>
        <taxon>Burkholderiales</taxon>
        <taxon>Comamonadaceae</taxon>
        <taxon>Melaminivora</taxon>
    </lineage>
</organism>
<reference evidence="2 3" key="1">
    <citation type="submission" date="2018-05" db="EMBL/GenBank/DDBJ databases">
        <title>Genomic Encyclopedia of Type Strains, Phase IV (KMG-IV): sequencing the most valuable type-strain genomes for metagenomic binning, comparative biology and taxonomic classification.</title>
        <authorList>
            <person name="Goeker M."/>
        </authorList>
    </citation>
    <scope>NUCLEOTIDE SEQUENCE [LARGE SCALE GENOMIC DNA]</scope>
    <source>
        <strain evidence="2 3">DSM 26006</strain>
    </source>
</reference>
<dbReference type="Proteomes" id="UP000246483">
    <property type="component" value="Unassembled WGS sequence"/>
</dbReference>
<proteinExistence type="predicted"/>
<dbReference type="AlphaFoldDB" id="A0A317RGU6"/>
<dbReference type="EMBL" id="QGUB01000001">
    <property type="protein sequence ID" value="PWW48987.1"/>
    <property type="molecule type" value="Genomic_DNA"/>
</dbReference>
<dbReference type="InterPro" id="IPR013976">
    <property type="entry name" value="HDOD"/>
</dbReference>